<dbReference type="InterPro" id="IPR039428">
    <property type="entry name" value="NUOK/Mnh_C1-like"/>
</dbReference>
<reference evidence="8 9" key="1">
    <citation type="submission" date="2018-10" db="EMBL/GenBank/DDBJ databases">
        <title>Genomic Encyclopedia of Archaeal and Bacterial Type Strains, Phase II (KMG-II): from individual species to whole genera.</title>
        <authorList>
            <person name="Goeker M."/>
        </authorList>
    </citation>
    <scope>NUCLEOTIDE SEQUENCE [LARGE SCALE GENOMIC DNA]</scope>
    <source>
        <strain evidence="8 9">DSM 235</strain>
    </source>
</reference>
<feature type="transmembrane region" description="Helical" evidence="7">
    <location>
        <begin position="6"/>
        <end position="21"/>
    </location>
</feature>
<keyword evidence="4 7" id="KW-0812">Transmembrane</keyword>
<proteinExistence type="inferred from homology"/>
<keyword evidence="6 7" id="KW-0472">Membrane</keyword>
<dbReference type="RefSeq" id="WP_120796846.1">
    <property type="nucleotide sequence ID" value="NZ_RBXL01000001.1"/>
</dbReference>
<dbReference type="PANTHER" id="PTHR34583">
    <property type="entry name" value="ANTIPORTER SUBUNIT MNHC2-RELATED"/>
    <property type="match status" value="1"/>
</dbReference>
<dbReference type="NCBIfam" id="NF006573">
    <property type="entry name" value="PRK09094.1"/>
    <property type="match status" value="1"/>
</dbReference>
<dbReference type="InterPro" id="IPR050601">
    <property type="entry name" value="CPA3_antiporter_subunitC"/>
</dbReference>
<keyword evidence="3" id="KW-1003">Cell membrane</keyword>
<evidence type="ECO:0000256" key="3">
    <source>
        <dbReference type="ARBA" id="ARBA00022475"/>
    </source>
</evidence>
<dbReference type="PANTHER" id="PTHR34583:SF2">
    <property type="entry name" value="ANTIPORTER SUBUNIT MNHC2-RELATED"/>
    <property type="match status" value="1"/>
</dbReference>
<keyword evidence="9" id="KW-1185">Reference proteome</keyword>
<dbReference type="Pfam" id="PF00420">
    <property type="entry name" value="Oxidored_q2"/>
    <property type="match status" value="1"/>
</dbReference>
<sequence length="121" mass="12660">MEALIAVIIGVLTACGVYLALRARTFPVVIGLTLLSYAVNLFLFITGRLSVGLPAVISDQAVGYADPLPQALVLTAIVISFAMTAFIIMLALKARAELGTDQVDGRLDAEDARDAPGGERG</sequence>
<gene>
    <name evidence="8" type="ORF">BDD21_1783</name>
</gene>
<name>A0A495V4R6_9GAMM</name>
<evidence type="ECO:0000313" key="9">
    <source>
        <dbReference type="Proteomes" id="UP000274556"/>
    </source>
</evidence>
<comment type="subcellular location">
    <subcellularLocation>
        <location evidence="1">Cell membrane</location>
        <topology evidence="1">Multi-pass membrane protein</topology>
    </subcellularLocation>
</comment>
<evidence type="ECO:0000256" key="1">
    <source>
        <dbReference type="ARBA" id="ARBA00004651"/>
    </source>
</evidence>
<dbReference type="OrthoDB" id="9799219at2"/>
<evidence type="ECO:0000256" key="2">
    <source>
        <dbReference type="ARBA" id="ARBA00010388"/>
    </source>
</evidence>
<dbReference type="GO" id="GO:0005886">
    <property type="term" value="C:plasma membrane"/>
    <property type="evidence" value="ECO:0007669"/>
    <property type="project" value="UniProtKB-SubCell"/>
</dbReference>
<organism evidence="8 9">
    <name type="scientific">Thiocapsa rosea</name>
    <dbReference type="NCBI Taxonomy" id="69360"/>
    <lineage>
        <taxon>Bacteria</taxon>
        <taxon>Pseudomonadati</taxon>
        <taxon>Pseudomonadota</taxon>
        <taxon>Gammaproteobacteria</taxon>
        <taxon>Chromatiales</taxon>
        <taxon>Chromatiaceae</taxon>
        <taxon>Thiocapsa</taxon>
    </lineage>
</organism>
<dbReference type="AlphaFoldDB" id="A0A495V4R6"/>
<dbReference type="Gene3D" id="1.10.287.3510">
    <property type="match status" value="1"/>
</dbReference>
<dbReference type="EMBL" id="RBXL01000001">
    <property type="protein sequence ID" value="RKT44401.1"/>
    <property type="molecule type" value="Genomic_DNA"/>
</dbReference>
<dbReference type="Proteomes" id="UP000274556">
    <property type="component" value="Unassembled WGS sequence"/>
</dbReference>
<evidence type="ECO:0000256" key="5">
    <source>
        <dbReference type="ARBA" id="ARBA00022989"/>
    </source>
</evidence>
<accession>A0A495V4R6</accession>
<evidence type="ECO:0000313" key="8">
    <source>
        <dbReference type="EMBL" id="RKT44401.1"/>
    </source>
</evidence>
<protein>
    <submittedName>
        <fullName evidence="8">Multisubunit potassium/proton antiporter PhaC subunit</fullName>
    </submittedName>
</protein>
<evidence type="ECO:0000256" key="6">
    <source>
        <dbReference type="ARBA" id="ARBA00023136"/>
    </source>
</evidence>
<comment type="similarity">
    <text evidence="2">Belongs to the CPA3 antiporters (TC 2.A.63) subunit C family.</text>
</comment>
<feature type="transmembrane region" description="Helical" evidence="7">
    <location>
        <begin position="71"/>
        <end position="92"/>
    </location>
</feature>
<keyword evidence="5 7" id="KW-1133">Transmembrane helix</keyword>
<evidence type="ECO:0000256" key="7">
    <source>
        <dbReference type="SAM" id="Phobius"/>
    </source>
</evidence>
<comment type="caution">
    <text evidence="8">The sequence shown here is derived from an EMBL/GenBank/DDBJ whole genome shotgun (WGS) entry which is preliminary data.</text>
</comment>
<feature type="transmembrane region" description="Helical" evidence="7">
    <location>
        <begin position="28"/>
        <end position="51"/>
    </location>
</feature>
<evidence type="ECO:0000256" key="4">
    <source>
        <dbReference type="ARBA" id="ARBA00022692"/>
    </source>
</evidence>